<feature type="transmembrane region" description="Helical" evidence="1">
    <location>
        <begin position="367"/>
        <end position="384"/>
    </location>
</feature>
<name>A0A239JZR0_EKHLU</name>
<feature type="transmembrane region" description="Helical" evidence="1">
    <location>
        <begin position="29"/>
        <end position="50"/>
    </location>
</feature>
<sequence>MITWIIHIIIISSLAFLVFRKLKTSLPTWMFWIGLVMKISAGFVLGWIFYEYYGEGDTISFFEMAKSFDDFATEEPRTQFFIRILTLLVYLSGGSYWITSAWLSFISFTAAWYATSQFSKAFPSIKVLTASCFLIIPSIVFWSSGILKDTLAFAAMMVLIAAILKWYKRINITVYDFIIAVISGYLLFHLKHYLIITCLIFGGLLVSVSLIKKVKSRWKWIIAAMVLALSLISTQFVHPYLKVEKLSWTIYETNRTILEKSDLEGQLDIEIKDASILAVIKEVPKALHAGLFRPSIYDKTPIWGWLHRIENFILTILIIMSVSLYFKRNPPVDTPLFVSALCCILLLAIMLPLATPNFGTLVRYKNAYMPYLFLICSILPYHYLSSKTKE</sequence>
<protein>
    <submittedName>
        <fullName evidence="2">Predicted membrane protein</fullName>
    </submittedName>
</protein>
<feature type="transmembrane region" description="Helical" evidence="1">
    <location>
        <begin position="302"/>
        <end position="324"/>
    </location>
</feature>
<keyword evidence="1" id="KW-0472">Membrane</keyword>
<dbReference type="RefSeq" id="WP_089357036.1">
    <property type="nucleotide sequence ID" value="NZ_FZPD01000004.1"/>
</dbReference>
<feature type="transmembrane region" description="Helical" evidence="1">
    <location>
        <begin position="127"/>
        <end position="144"/>
    </location>
</feature>
<feature type="transmembrane region" description="Helical" evidence="1">
    <location>
        <begin position="194"/>
        <end position="211"/>
    </location>
</feature>
<dbReference type="Proteomes" id="UP000198393">
    <property type="component" value="Unassembled WGS sequence"/>
</dbReference>
<proteinExistence type="predicted"/>
<gene>
    <name evidence="2" type="ORF">SAMN05421640_2314</name>
</gene>
<feature type="transmembrane region" description="Helical" evidence="1">
    <location>
        <begin position="218"/>
        <end position="238"/>
    </location>
</feature>
<reference evidence="2 3" key="1">
    <citation type="submission" date="2017-06" db="EMBL/GenBank/DDBJ databases">
        <authorList>
            <person name="Kim H.J."/>
            <person name="Triplett B.A."/>
        </authorList>
    </citation>
    <scope>NUCLEOTIDE SEQUENCE [LARGE SCALE GENOMIC DNA]</scope>
    <source>
        <strain evidence="2 3">DSM 19307</strain>
    </source>
</reference>
<dbReference type="OrthoDB" id="3862418at2"/>
<accession>A0A239JZR0</accession>
<evidence type="ECO:0000313" key="2">
    <source>
        <dbReference type="EMBL" id="SNT10903.1"/>
    </source>
</evidence>
<keyword evidence="1" id="KW-1133">Transmembrane helix</keyword>
<keyword evidence="3" id="KW-1185">Reference proteome</keyword>
<organism evidence="2 3">
    <name type="scientific">Ekhidna lutea</name>
    <dbReference type="NCBI Taxonomy" id="447679"/>
    <lineage>
        <taxon>Bacteria</taxon>
        <taxon>Pseudomonadati</taxon>
        <taxon>Bacteroidota</taxon>
        <taxon>Cytophagia</taxon>
        <taxon>Cytophagales</taxon>
        <taxon>Reichenbachiellaceae</taxon>
        <taxon>Ekhidna</taxon>
    </lineage>
</organism>
<evidence type="ECO:0000256" key="1">
    <source>
        <dbReference type="SAM" id="Phobius"/>
    </source>
</evidence>
<keyword evidence="1" id="KW-0812">Transmembrane</keyword>
<feature type="transmembrane region" description="Helical" evidence="1">
    <location>
        <begin position="336"/>
        <end position="355"/>
    </location>
</feature>
<evidence type="ECO:0000313" key="3">
    <source>
        <dbReference type="Proteomes" id="UP000198393"/>
    </source>
</evidence>
<feature type="transmembrane region" description="Helical" evidence="1">
    <location>
        <begin position="6"/>
        <end position="22"/>
    </location>
</feature>
<dbReference type="AlphaFoldDB" id="A0A239JZR0"/>
<dbReference type="EMBL" id="FZPD01000004">
    <property type="protein sequence ID" value="SNT10903.1"/>
    <property type="molecule type" value="Genomic_DNA"/>
</dbReference>
<feature type="transmembrane region" description="Helical" evidence="1">
    <location>
        <begin position="172"/>
        <end position="188"/>
    </location>
</feature>
<feature type="transmembrane region" description="Helical" evidence="1">
    <location>
        <begin position="95"/>
        <end position="115"/>
    </location>
</feature>